<protein>
    <submittedName>
        <fullName evidence="1">Peroxiredoxin DOT5</fullName>
    </submittedName>
</protein>
<dbReference type="SUPFAM" id="SSF52833">
    <property type="entry name" value="Thioredoxin-like"/>
    <property type="match status" value="1"/>
</dbReference>
<evidence type="ECO:0000313" key="2">
    <source>
        <dbReference type="Proteomes" id="UP000756921"/>
    </source>
</evidence>
<accession>A0A9P6G9X8</accession>
<dbReference type="OrthoDB" id="338622at2759"/>
<dbReference type="EMBL" id="WJXW01000013">
    <property type="protein sequence ID" value="KAF9731130.1"/>
    <property type="molecule type" value="Genomic_DNA"/>
</dbReference>
<gene>
    <name evidence="1" type="ORF">PMIN01_11089</name>
</gene>
<sequence length="150" mass="17165">MSRGQVDLSSLTGLTVSFCYPRTAAPNETITAEWNAIPGAQGCTPQACSIRDEIDRFRQLRVEPLYGLSTQDTQYQHEARERLHLQHDLLSDEPLEFAMALKPPTFEWQGESIVKRLVLAVEEGKIVDVWYPVFRPYKSVKNVSEWLKAR</sequence>
<organism evidence="1 2">
    <name type="scientific">Paraphaeosphaeria minitans</name>
    <dbReference type="NCBI Taxonomy" id="565426"/>
    <lineage>
        <taxon>Eukaryota</taxon>
        <taxon>Fungi</taxon>
        <taxon>Dikarya</taxon>
        <taxon>Ascomycota</taxon>
        <taxon>Pezizomycotina</taxon>
        <taxon>Dothideomycetes</taxon>
        <taxon>Pleosporomycetidae</taxon>
        <taxon>Pleosporales</taxon>
        <taxon>Massarineae</taxon>
        <taxon>Didymosphaeriaceae</taxon>
        <taxon>Paraphaeosphaeria</taxon>
    </lineage>
</organism>
<proteinExistence type="predicted"/>
<comment type="caution">
    <text evidence="1">The sequence shown here is derived from an EMBL/GenBank/DDBJ whole genome shotgun (WGS) entry which is preliminary data.</text>
</comment>
<dbReference type="Gene3D" id="3.40.30.10">
    <property type="entry name" value="Glutaredoxin"/>
    <property type="match status" value="1"/>
</dbReference>
<evidence type="ECO:0000313" key="1">
    <source>
        <dbReference type="EMBL" id="KAF9731130.1"/>
    </source>
</evidence>
<keyword evidence="2" id="KW-1185">Reference proteome</keyword>
<name>A0A9P6G9X8_9PLEO</name>
<reference evidence="1" key="1">
    <citation type="journal article" date="2020" name="Mol. Plant Microbe Interact.">
        <title>Genome Sequence of the Biocontrol Agent Coniothyrium minitans strain Conio (IMI 134523).</title>
        <authorList>
            <person name="Patel D."/>
            <person name="Shittu T.A."/>
            <person name="Baroncelli R."/>
            <person name="Muthumeenakshi S."/>
            <person name="Osborne T.H."/>
            <person name="Janganan T.K."/>
            <person name="Sreenivasaprasad S."/>
        </authorList>
    </citation>
    <scope>NUCLEOTIDE SEQUENCE</scope>
    <source>
        <strain evidence="1">Conio</strain>
    </source>
</reference>
<dbReference type="InterPro" id="IPR036249">
    <property type="entry name" value="Thioredoxin-like_sf"/>
</dbReference>
<dbReference type="AlphaFoldDB" id="A0A9P6G9X8"/>
<dbReference type="Proteomes" id="UP000756921">
    <property type="component" value="Unassembled WGS sequence"/>
</dbReference>